<dbReference type="EMBL" id="JABMIG020000064">
    <property type="protein sequence ID" value="KAL3796261.1"/>
    <property type="molecule type" value="Genomic_DNA"/>
</dbReference>
<dbReference type="PANTHER" id="PTHR45964:SF9">
    <property type="entry name" value="SULFOTRANSFERASE"/>
    <property type="match status" value="1"/>
</dbReference>
<feature type="domain" description="WSC" evidence="3">
    <location>
        <begin position="53"/>
        <end position="160"/>
    </location>
</feature>
<keyword evidence="2" id="KW-0732">Signal</keyword>
<protein>
    <recommendedName>
        <fullName evidence="3">WSC domain-containing protein</fullName>
    </recommendedName>
</protein>
<evidence type="ECO:0000256" key="1">
    <source>
        <dbReference type="ARBA" id="ARBA00022737"/>
    </source>
</evidence>
<reference evidence="4 5" key="1">
    <citation type="journal article" date="2020" name="G3 (Bethesda)">
        <title>Improved Reference Genome for Cyclotella cryptica CCMP332, a Model for Cell Wall Morphogenesis, Salinity Adaptation, and Lipid Production in Diatoms (Bacillariophyta).</title>
        <authorList>
            <person name="Roberts W.R."/>
            <person name="Downey K.M."/>
            <person name="Ruck E.C."/>
            <person name="Traller J.C."/>
            <person name="Alverson A.J."/>
        </authorList>
    </citation>
    <scope>NUCLEOTIDE SEQUENCE [LARGE SCALE GENOMIC DNA]</scope>
    <source>
        <strain evidence="4 5">CCMP332</strain>
    </source>
</reference>
<evidence type="ECO:0000256" key="2">
    <source>
        <dbReference type="SAM" id="SignalP"/>
    </source>
</evidence>
<evidence type="ECO:0000313" key="5">
    <source>
        <dbReference type="Proteomes" id="UP001516023"/>
    </source>
</evidence>
<gene>
    <name evidence="4" type="ORF">HJC23_008581</name>
</gene>
<keyword evidence="1" id="KW-0677">Repeat</keyword>
<feature type="chain" id="PRO_5044879305" description="WSC domain-containing protein" evidence="2">
    <location>
        <begin position="29"/>
        <end position="238"/>
    </location>
</feature>
<comment type="caution">
    <text evidence="4">The sequence shown here is derived from an EMBL/GenBank/DDBJ whole genome shotgun (WGS) entry which is preliminary data.</text>
</comment>
<accession>A0ABD3Q972</accession>
<evidence type="ECO:0000259" key="3">
    <source>
        <dbReference type="PROSITE" id="PS51212"/>
    </source>
</evidence>
<feature type="non-terminal residue" evidence="4">
    <location>
        <position position="1"/>
    </location>
</feature>
<dbReference type="InterPro" id="IPR051589">
    <property type="entry name" value="Sialate-O-sulfotransferase"/>
</dbReference>
<feature type="signal peptide" evidence="2">
    <location>
        <begin position="1"/>
        <end position="28"/>
    </location>
</feature>
<dbReference type="AlphaFoldDB" id="A0ABD3Q972"/>
<sequence>QQHQMTKTVLPLVDFLLLLLTLLSSITAENSIYLRTYQINNHNRSLQTECTQRSTYLGCYTDRKKKRALPYEVFGRESRDHSPQECEAACAAAGYQVWGRQFRGQCFCGSNEFAMHGVARGCDCCGDDVGSRKFCAYALDTSAPGCIGIGVSSSSSYVGCFEDKKLARALPVEVDGRGWSAEECEAACLADGYEYFAREWKGQCFCGTGGYDVHGHADDCDCCGENVDSNKMCVWHSI</sequence>
<dbReference type="Proteomes" id="UP001516023">
    <property type="component" value="Unassembled WGS sequence"/>
</dbReference>
<dbReference type="PROSITE" id="PS51212">
    <property type="entry name" value="WSC"/>
    <property type="match status" value="1"/>
</dbReference>
<organism evidence="4 5">
    <name type="scientific">Cyclotella cryptica</name>
    <dbReference type="NCBI Taxonomy" id="29204"/>
    <lineage>
        <taxon>Eukaryota</taxon>
        <taxon>Sar</taxon>
        <taxon>Stramenopiles</taxon>
        <taxon>Ochrophyta</taxon>
        <taxon>Bacillariophyta</taxon>
        <taxon>Coscinodiscophyceae</taxon>
        <taxon>Thalassiosirophycidae</taxon>
        <taxon>Stephanodiscales</taxon>
        <taxon>Stephanodiscaceae</taxon>
        <taxon>Cyclotella</taxon>
    </lineage>
</organism>
<evidence type="ECO:0000313" key="4">
    <source>
        <dbReference type="EMBL" id="KAL3796261.1"/>
    </source>
</evidence>
<dbReference type="Pfam" id="PF01822">
    <property type="entry name" value="WSC"/>
    <property type="match status" value="2"/>
</dbReference>
<name>A0ABD3Q972_9STRA</name>
<dbReference type="InterPro" id="IPR002889">
    <property type="entry name" value="WSC_carb-bd"/>
</dbReference>
<dbReference type="PANTHER" id="PTHR45964">
    <property type="entry name" value="WSCD FAMILY MEMBER CG9164"/>
    <property type="match status" value="1"/>
</dbReference>
<keyword evidence="5" id="KW-1185">Reference proteome</keyword>
<proteinExistence type="predicted"/>